<dbReference type="PANTHER" id="PTHR46577">
    <property type="entry name" value="HTH-TYPE TRANSCRIPTIONAL REGULATORY PROTEIN GABR"/>
    <property type="match status" value="1"/>
</dbReference>
<feature type="non-terminal residue" evidence="7">
    <location>
        <position position="113"/>
    </location>
</feature>
<reference evidence="8" key="1">
    <citation type="journal article" date="2019" name="Int. J. Syst. Evol. Microbiol.">
        <title>The Global Catalogue of Microorganisms (GCM) 10K type strain sequencing project: providing services to taxonomists for standard genome sequencing and annotation.</title>
        <authorList>
            <consortium name="The Broad Institute Genomics Platform"/>
            <consortium name="The Broad Institute Genome Sequencing Center for Infectious Disease"/>
            <person name="Wu L."/>
            <person name="Ma J."/>
        </authorList>
    </citation>
    <scope>NUCLEOTIDE SEQUENCE [LARGE SCALE GENOMIC DNA]</scope>
    <source>
        <strain evidence="8">CCUG 62974</strain>
    </source>
</reference>
<dbReference type="SMART" id="SM00345">
    <property type="entry name" value="HTH_GNTR"/>
    <property type="match status" value="1"/>
</dbReference>
<dbReference type="PRINTS" id="PR00035">
    <property type="entry name" value="HTHGNTR"/>
</dbReference>
<organism evidence="7 8">
    <name type="scientific">Streptosporangium algeriense</name>
    <dbReference type="NCBI Taxonomy" id="1682748"/>
    <lineage>
        <taxon>Bacteria</taxon>
        <taxon>Bacillati</taxon>
        <taxon>Actinomycetota</taxon>
        <taxon>Actinomycetes</taxon>
        <taxon>Streptosporangiales</taxon>
        <taxon>Streptosporangiaceae</taxon>
        <taxon>Streptosporangium</taxon>
    </lineage>
</organism>
<dbReference type="EMBL" id="JBHTHX010002764">
    <property type="protein sequence ID" value="MFD0890904.1"/>
    <property type="molecule type" value="Genomic_DNA"/>
</dbReference>
<dbReference type="Pfam" id="PF00392">
    <property type="entry name" value="GntR"/>
    <property type="match status" value="1"/>
</dbReference>
<feature type="region of interest" description="Disordered" evidence="5">
    <location>
        <begin position="91"/>
        <end position="113"/>
    </location>
</feature>
<evidence type="ECO:0000259" key="6">
    <source>
        <dbReference type="PROSITE" id="PS50949"/>
    </source>
</evidence>
<evidence type="ECO:0000313" key="7">
    <source>
        <dbReference type="EMBL" id="MFD0890904.1"/>
    </source>
</evidence>
<evidence type="ECO:0000256" key="5">
    <source>
        <dbReference type="SAM" id="MobiDB-lite"/>
    </source>
</evidence>
<keyword evidence="3" id="KW-0238">DNA-binding</keyword>
<dbReference type="PANTHER" id="PTHR46577:SF1">
    <property type="entry name" value="HTH-TYPE TRANSCRIPTIONAL REGULATORY PROTEIN GABR"/>
    <property type="match status" value="1"/>
</dbReference>
<evidence type="ECO:0000313" key="8">
    <source>
        <dbReference type="Proteomes" id="UP001597024"/>
    </source>
</evidence>
<dbReference type="Proteomes" id="UP001597024">
    <property type="component" value="Unassembled WGS sequence"/>
</dbReference>
<evidence type="ECO:0000256" key="1">
    <source>
        <dbReference type="ARBA" id="ARBA00022898"/>
    </source>
</evidence>
<evidence type="ECO:0000256" key="2">
    <source>
        <dbReference type="ARBA" id="ARBA00023015"/>
    </source>
</evidence>
<dbReference type="InterPro" id="IPR036390">
    <property type="entry name" value="WH_DNA-bd_sf"/>
</dbReference>
<dbReference type="CDD" id="cd07377">
    <property type="entry name" value="WHTH_GntR"/>
    <property type="match status" value="1"/>
</dbReference>
<keyword evidence="8" id="KW-1185">Reference proteome</keyword>
<dbReference type="Gene3D" id="1.10.10.10">
    <property type="entry name" value="Winged helix-like DNA-binding domain superfamily/Winged helix DNA-binding domain"/>
    <property type="match status" value="1"/>
</dbReference>
<dbReference type="InterPro" id="IPR000524">
    <property type="entry name" value="Tscrpt_reg_HTH_GntR"/>
</dbReference>
<keyword evidence="1" id="KW-0663">Pyridoxal phosphate</keyword>
<accession>A0ABW3E6T5</accession>
<proteinExistence type="predicted"/>
<dbReference type="PROSITE" id="PS50949">
    <property type="entry name" value="HTH_GNTR"/>
    <property type="match status" value="1"/>
</dbReference>
<keyword evidence="4" id="KW-0804">Transcription</keyword>
<dbReference type="InterPro" id="IPR036388">
    <property type="entry name" value="WH-like_DNA-bd_sf"/>
</dbReference>
<feature type="domain" description="HTH gntR-type" evidence="6">
    <location>
        <begin position="29"/>
        <end position="97"/>
    </location>
</feature>
<gene>
    <name evidence="7" type="ORF">ACFQ08_40690</name>
</gene>
<dbReference type="SUPFAM" id="SSF46785">
    <property type="entry name" value="Winged helix' DNA-binding domain"/>
    <property type="match status" value="1"/>
</dbReference>
<evidence type="ECO:0000256" key="4">
    <source>
        <dbReference type="ARBA" id="ARBA00023163"/>
    </source>
</evidence>
<keyword evidence="2" id="KW-0805">Transcription regulation</keyword>
<comment type="caution">
    <text evidence="7">The sequence shown here is derived from an EMBL/GenBank/DDBJ whole genome shotgun (WGS) entry which is preliminary data.</text>
</comment>
<evidence type="ECO:0000256" key="3">
    <source>
        <dbReference type="ARBA" id="ARBA00023125"/>
    </source>
</evidence>
<protein>
    <submittedName>
        <fullName evidence="7">GntR family transcriptional regulator</fullName>
    </submittedName>
</protein>
<dbReference type="InterPro" id="IPR051446">
    <property type="entry name" value="HTH_trans_reg/aminotransferase"/>
</dbReference>
<sequence length="113" mass="12418">MSTSCRLWETTLPRIPVDLPLSVDREAPTALVTQLGDLLRTAMRDGTLKSGERLPSSRSLARQLSVSRTVVTEAYQQLYAEGWLEGRHGSGTYVADLAPREPEDPAVPSPTRL</sequence>
<name>A0ABW3E6T5_9ACTN</name>